<name>A0A3N9WCQ9_9ACTN</name>
<evidence type="ECO:0008006" key="3">
    <source>
        <dbReference type="Google" id="ProtNLM"/>
    </source>
</evidence>
<gene>
    <name evidence="1" type="ORF">DLJ59_26715</name>
</gene>
<dbReference type="OrthoDB" id="3387314at2"/>
<dbReference type="EMBL" id="QGSZ01000289">
    <property type="protein sequence ID" value="RQW98665.1"/>
    <property type="molecule type" value="Genomic_DNA"/>
</dbReference>
<proteinExistence type="predicted"/>
<comment type="caution">
    <text evidence="1">The sequence shown here is derived from an EMBL/GenBank/DDBJ whole genome shotgun (WGS) entry which is preliminary data.</text>
</comment>
<dbReference type="RefSeq" id="WP_124775674.1">
    <property type="nucleotide sequence ID" value="NZ_JBEZFR010000014.1"/>
</dbReference>
<organism evidence="1 2">
    <name type="scientific">Micromonospora inaquosa</name>
    <dbReference type="NCBI Taxonomy" id="2203716"/>
    <lineage>
        <taxon>Bacteria</taxon>
        <taxon>Bacillati</taxon>
        <taxon>Actinomycetota</taxon>
        <taxon>Actinomycetes</taxon>
        <taxon>Micromonosporales</taxon>
        <taxon>Micromonosporaceae</taxon>
        <taxon>Micromonospora</taxon>
    </lineage>
</organism>
<evidence type="ECO:0000313" key="1">
    <source>
        <dbReference type="EMBL" id="RQW98665.1"/>
    </source>
</evidence>
<keyword evidence="2" id="KW-1185">Reference proteome</keyword>
<protein>
    <recommendedName>
        <fullName evidence="3">YCII-related domain-containing protein</fullName>
    </recommendedName>
</protein>
<dbReference type="Proteomes" id="UP000282312">
    <property type="component" value="Unassembled WGS sequence"/>
</dbReference>
<reference evidence="1 2" key="1">
    <citation type="submission" date="2018-05" db="EMBL/GenBank/DDBJ databases">
        <title>Micromonospora from Atacama Desert.</title>
        <authorList>
            <person name="Carro L."/>
            <person name="Goodfellow M."/>
            <person name="Klenk H.-P."/>
        </authorList>
    </citation>
    <scope>NUCLEOTIDE SEQUENCE [LARGE SCALE GENOMIC DNA]</scope>
    <source>
        <strain evidence="1 2">LB39</strain>
    </source>
</reference>
<sequence length="94" mass="10076">MANHLFVLEQYYCSADAGTAAPLITTLGCRLVATIRLPTDDVVIALVEGPNAEAVAEAAAVSAWRVDRLIPARWIHPPQASTTIPDVPRQVKEA</sequence>
<dbReference type="AlphaFoldDB" id="A0A3N9WCQ9"/>
<evidence type="ECO:0000313" key="2">
    <source>
        <dbReference type="Proteomes" id="UP000282312"/>
    </source>
</evidence>
<accession>A0A3N9WCQ9</accession>